<dbReference type="KEGG" id="oar:OA238_c12030"/>
<dbReference type="InterPro" id="IPR011049">
    <property type="entry name" value="Serralysin-like_metalloprot_C"/>
</dbReference>
<dbReference type="OrthoDB" id="7801966at2"/>
<reference evidence="5 6" key="1">
    <citation type="journal article" date="2013" name="PLoS ONE">
        <title>Poles Apart: Arctic and Antarctic Octadecabacter strains Share High Genome Plasticity and a New Type of Xanthorhodopsin.</title>
        <authorList>
            <person name="Vollmers J."/>
            <person name="Voget S."/>
            <person name="Dietrich S."/>
            <person name="Gollnow K."/>
            <person name="Smits M."/>
            <person name="Meyer K."/>
            <person name="Brinkhoff T."/>
            <person name="Simon M."/>
            <person name="Daniel R."/>
        </authorList>
    </citation>
    <scope>NUCLEOTIDE SEQUENCE [LARGE SCALE GENOMIC DNA]</scope>
    <source>
        <strain evidence="5 6">238</strain>
    </source>
</reference>
<keyword evidence="2" id="KW-0964">Secreted</keyword>
<gene>
    <name evidence="5" type="ORF">OA238_c12030</name>
</gene>
<feature type="region of interest" description="Disordered" evidence="3">
    <location>
        <begin position="19"/>
        <end position="43"/>
    </location>
</feature>
<sequence>MEILLALLVALGLGALISGGSDDDPDTPSTDSDPAVGTDGDDTVVLTGGPDFYDGGAGNDSIDGLAGFDTIAGGTGNDIIEGDLGKDELFGGAGYDTLSGGGWNDILSGGGGFDDLDGGSGNYQLSGGDGKDLLEGGSGNDILNGDAWVDGLFGGDGNDVLNGGNGGDLLVGGAGDDSLFGGSGDDLLLGSAGQDFLDGGDGDDVLMGSTLFSRELTSEDYTSLRSDTLPINEDGDSIFPEWGLTGTDVASSENLDDTLIGGDGNDLLFLGQNDVATGGAGFDDFVIGDWIGRGNAALVTDFDTSEDVIVVMLADDNVDAEITITDADLESGNGRLILIDGITAAIIVGTFDPVDGLGADVFTSIYTPA</sequence>
<dbReference type="STRING" id="391616.OA238_c12030"/>
<organism evidence="5 6">
    <name type="scientific">Octadecabacter arcticus 238</name>
    <dbReference type="NCBI Taxonomy" id="391616"/>
    <lineage>
        <taxon>Bacteria</taxon>
        <taxon>Pseudomonadati</taxon>
        <taxon>Pseudomonadota</taxon>
        <taxon>Alphaproteobacteria</taxon>
        <taxon>Rhodobacterales</taxon>
        <taxon>Roseobacteraceae</taxon>
        <taxon>Octadecabacter</taxon>
    </lineage>
</organism>
<evidence type="ECO:0000256" key="1">
    <source>
        <dbReference type="ARBA" id="ARBA00004613"/>
    </source>
</evidence>
<dbReference type="SUPFAM" id="SSF51120">
    <property type="entry name" value="beta-Roll"/>
    <property type="match status" value="2"/>
</dbReference>
<dbReference type="RefSeq" id="WP_015494586.1">
    <property type="nucleotide sequence ID" value="NC_020908.1"/>
</dbReference>
<evidence type="ECO:0000256" key="2">
    <source>
        <dbReference type="ARBA" id="ARBA00022525"/>
    </source>
</evidence>
<evidence type="ECO:0000256" key="3">
    <source>
        <dbReference type="SAM" id="MobiDB-lite"/>
    </source>
</evidence>
<dbReference type="InterPro" id="IPR018511">
    <property type="entry name" value="Hemolysin-typ_Ca-bd_CS"/>
</dbReference>
<keyword evidence="4" id="KW-0732">Signal</keyword>
<dbReference type="Gene3D" id="2.150.10.10">
    <property type="entry name" value="Serralysin-like metalloprotease, C-terminal"/>
    <property type="match status" value="4"/>
</dbReference>
<dbReference type="PRINTS" id="PR00313">
    <property type="entry name" value="CABNDNGRPT"/>
</dbReference>
<evidence type="ECO:0000313" key="5">
    <source>
        <dbReference type="EMBL" id="AGI71380.1"/>
    </source>
</evidence>
<dbReference type="AlphaFoldDB" id="M9RNM5"/>
<dbReference type="InterPro" id="IPR050557">
    <property type="entry name" value="RTX_toxin/Mannuronan_C5-epim"/>
</dbReference>
<comment type="subcellular location">
    <subcellularLocation>
        <location evidence="1">Secreted</location>
    </subcellularLocation>
</comment>
<protein>
    <recommendedName>
        <fullName evidence="7">Hemolysin-type calcium-binding repeat-containing protein</fullName>
    </recommendedName>
</protein>
<dbReference type="EMBL" id="CP003742">
    <property type="protein sequence ID" value="AGI71380.1"/>
    <property type="molecule type" value="Genomic_DNA"/>
</dbReference>
<dbReference type="PROSITE" id="PS00330">
    <property type="entry name" value="HEMOLYSIN_CALCIUM"/>
    <property type="match status" value="2"/>
</dbReference>
<dbReference type="PANTHER" id="PTHR38340:SF1">
    <property type="entry name" value="S-LAYER PROTEIN"/>
    <property type="match status" value="1"/>
</dbReference>
<dbReference type="eggNOG" id="COG2931">
    <property type="taxonomic scope" value="Bacteria"/>
</dbReference>
<evidence type="ECO:0000256" key="4">
    <source>
        <dbReference type="SAM" id="SignalP"/>
    </source>
</evidence>
<dbReference type="GO" id="GO:0005509">
    <property type="term" value="F:calcium ion binding"/>
    <property type="evidence" value="ECO:0007669"/>
    <property type="project" value="InterPro"/>
</dbReference>
<accession>M9RNM5</accession>
<evidence type="ECO:0000313" key="6">
    <source>
        <dbReference type="Proteomes" id="UP000004688"/>
    </source>
</evidence>
<name>M9RNM5_9RHOB</name>
<feature type="chain" id="PRO_5004102634" description="Hemolysin-type calcium-binding repeat-containing protein" evidence="4">
    <location>
        <begin position="21"/>
        <end position="369"/>
    </location>
</feature>
<dbReference type="Pfam" id="PF00353">
    <property type="entry name" value="HemolysinCabind"/>
    <property type="match status" value="5"/>
</dbReference>
<dbReference type="InterPro" id="IPR001343">
    <property type="entry name" value="Hemolysn_Ca-bd"/>
</dbReference>
<dbReference type="GO" id="GO:0005576">
    <property type="term" value="C:extracellular region"/>
    <property type="evidence" value="ECO:0007669"/>
    <property type="project" value="UniProtKB-SubCell"/>
</dbReference>
<dbReference type="Proteomes" id="UP000004688">
    <property type="component" value="Chromosome"/>
</dbReference>
<feature type="signal peptide" evidence="4">
    <location>
        <begin position="1"/>
        <end position="20"/>
    </location>
</feature>
<proteinExistence type="predicted"/>
<dbReference type="HOGENOM" id="CLU_727219_0_0_5"/>
<evidence type="ECO:0008006" key="7">
    <source>
        <dbReference type="Google" id="ProtNLM"/>
    </source>
</evidence>
<keyword evidence="6" id="KW-1185">Reference proteome</keyword>
<dbReference type="PANTHER" id="PTHR38340">
    <property type="entry name" value="S-LAYER PROTEIN"/>
    <property type="match status" value="1"/>
</dbReference>